<proteinExistence type="predicted"/>
<dbReference type="PANTHER" id="PTHR24189:SF70">
    <property type="entry name" value="M-PHASE PHOSPHOPROTEIN 8"/>
    <property type="match status" value="1"/>
</dbReference>
<dbReference type="GO" id="GO:0005737">
    <property type="term" value="C:cytoplasm"/>
    <property type="evidence" value="ECO:0007669"/>
    <property type="project" value="TreeGrafter"/>
</dbReference>
<evidence type="ECO:0000256" key="3">
    <source>
        <dbReference type="PROSITE-ProRule" id="PRU00023"/>
    </source>
</evidence>
<dbReference type="PROSITE" id="PS50088">
    <property type="entry name" value="ANK_REPEAT"/>
    <property type="match status" value="1"/>
</dbReference>
<keyword evidence="5" id="KW-1185">Reference proteome</keyword>
<feature type="repeat" description="ANK" evidence="3">
    <location>
        <begin position="84"/>
        <end position="120"/>
    </location>
</feature>
<dbReference type="Proteomes" id="UP000789595">
    <property type="component" value="Unassembled WGS sequence"/>
</dbReference>
<evidence type="ECO:0000313" key="5">
    <source>
        <dbReference type="Proteomes" id="UP000789595"/>
    </source>
</evidence>
<dbReference type="Pfam" id="PF12796">
    <property type="entry name" value="Ank_2"/>
    <property type="match status" value="1"/>
</dbReference>
<gene>
    <name evidence="4" type="ORF">PECAL_2P24740</name>
</gene>
<dbReference type="InterPro" id="IPR050745">
    <property type="entry name" value="Multifunctional_regulatory"/>
</dbReference>
<dbReference type="Gene3D" id="1.25.40.20">
    <property type="entry name" value="Ankyrin repeat-containing domain"/>
    <property type="match status" value="1"/>
</dbReference>
<evidence type="ECO:0000256" key="1">
    <source>
        <dbReference type="ARBA" id="ARBA00022737"/>
    </source>
</evidence>
<dbReference type="EMBL" id="CAKKNE010000002">
    <property type="protein sequence ID" value="CAH0369353.1"/>
    <property type="molecule type" value="Genomic_DNA"/>
</dbReference>
<dbReference type="GO" id="GO:0005634">
    <property type="term" value="C:nucleus"/>
    <property type="evidence" value="ECO:0007669"/>
    <property type="project" value="TreeGrafter"/>
</dbReference>
<dbReference type="SUPFAM" id="SSF48403">
    <property type="entry name" value="Ankyrin repeat"/>
    <property type="match status" value="1"/>
</dbReference>
<evidence type="ECO:0008006" key="6">
    <source>
        <dbReference type="Google" id="ProtNLM"/>
    </source>
</evidence>
<protein>
    <recommendedName>
        <fullName evidence="6">Ankyrin repeat protein</fullName>
    </recommendedName>
</protein>
<name>A0A8J2SB36_9STRA</name>
<accession>A0A8J2SB36</accession>
<dbReference type="OrthoDB" id="366390at2759"/>
<dbReference type="AlphaFoldDB" id="A0A8J2SB36"/>
<sequence>MTLPEHISVAATEGDLETIRVYFEDESDGARDVDGLCEDVVGMTPLMRCAGGTSGEDGGLTLGNVEVARYLLSRGASTEVRNAIGNTVLLRACYRHENGPVAEMIQLLLSAGADPNARNDIDRTCLSALVSYGGTTSLECVTALLRAGASLDRVYQGHPLEYHFPDSDDDTGGRDIPESFWPAMRALVAGVRRAGSFKSYCREPHREVLLLRGLAMRGHLIPRRRTRGTAEWTAAVAFLARLGDNGVVWNVLSFWRATK</sequence>
<comment type="caution">
    <text evidence="4">The sequence shown here is derived from an EMBL/GenBank/DDBJ whole genome shotgun (WGS) entry which is preliminary data.</text>
</comment>
<evidence type="ECO:0000313" key="4">
    <source>
        <dbReference type="EMBL" id="CAH0369353.1"/>
    </source>
</evidence>
<keyword evidence="2 3" id="KW-0040">ANK repeat</keyword>
<dbReference type="PANTHER" id="PTHR24189">
    <property type="entry name" value="MYOTROPHIN"/>
    <property type="match status" value="1"/>
</dbReference>
<reference evidence="4" key="1">
    <citation type="submission" date="2021-11" db="EMBL/GenBank/DDBJ databases">
        <authorList>
            <consortium name="Genoscope - CEA"/>
            <person name="William W."/>
        </authorList>
    </citation>
    <scope>NUCLEOTIDE SEQUENCE</scope>
</reference>
<organism evidence="4 5">
    <name type="scientific">Pelagomonas calceolata</name>
    <dbReference type="NCBI Taxonomy" id="35677"/>
    <lineage>
        <taxon>Eukaryota</taxon>
        <taxon>Sar</taxon>
        <taxon>Stramenopiles</taxon>
        <taxon>Ochrophyta</taxon>
        <taxon>Pelagophyceae</taxon>
        <taxon>Pelagomonadales</taxon>
        <taxon>Pelagomonadaceae</taxon>
        <taxon>Pelagomonas</taxon>
    </lineage>
</organism>
<keyword evidence="1" id="KW-0677">Repeat</keyword>
<evidence type="ECO:0000256" key="2">
    <source>
        <dbReference type="ARBA" id="ARBA00023043"/>
    </source>
</evidence>
<dbReference type="InterPro" id="IPR036770">
    <property type="entry name" value="Ankyrin_rpt-contain_sf"/>
</dbReference>
<dbReference type="SMART" id="SM00248">
    <property type="entry name" value="ANK"/>
    <property type="match status" value="3"/>
</dbReference>
<dbReference type="InterPro" id="IPR002110">
    <property type="entry name" value="Ankyrin_rpt"/>
</dbReference>